<keyword evidence="2" id="KW-1133">Transmembrane helix</keyword>
<dbReference type="InterPro" id="IPR011042">
    <property type="entry name" value="6-blade_b-propeller_TolB-like"/>
</dbReference>
<dbReference type="SUPFAM" id="SSF63829">
    <property type="entry name" value="Calcium-dependent phosphotriesterase"/>
    <property type="match status" value="1"/>
</dbReference>
<evidence type="ECO:0000256" key="2">
    <source>
        <dbReference type="SAM" id="Phobius"/>
    </source>
</evidence>
<dbReference type="AlphaFoldDB" id="A0A934KUW4"/>
<evidence type="ECO:0000313" key="4">
    <source>
        <dbReference type="EMBL" id="MBJ7880673.1"/>
    </source>
</evidence>
<feature type="domain" description="SMP-30/Gluconolactonase/LRE-like region" evidence="3">
    <location>
        <begin position="55"/>
        <end position="297"/>
    </location>
</feature>
<evidence type="ECO:0000259" key="3">
    <source>
        <dbReference type="Pfam" id="PF08450"/>
    </source>
</evidence>
<dbReference type="Gene3D" id="2.120.10.30">
    <property type="entry name" value="TolB, C-terminal domain"/>
    <property type="match status" value="1"/>
</dbReference>
<dbReference type="InterPro" id="IPR051262">
    <property type="entry name" value="SMP-30/CGR1_Lactonase"/>
</dbReference>
<name>A0A934KUW4_9FLAO</name>
<dbReference type="GO" id="GO:0016787">
    <property type="term" value="F:hydrolase activity"/>
    <property type="evidence" value="ECO:0007669"/>
    <property type="project" value="UniProtKB-KW"/>
</dbReference>
<gene>
    <name evidence="4" type="ORF">JEM65_08435</name>
</gene>
<accession>A0A934KUW4</accession>
<protein>
    <submittedName>
        <fullName evidence="4">SMP-30/gluconolactonase/LRE family protein</fullName>
    </submittedName>
</protein>
<organism evidence="4 5">
    <name type="scientific">Gelidibacter salicanalis</name>
    <dbReference type="NCBI Taxonomy" id="291193"/>
    <lineage>
        <taxon>Bacteria</taxon>
        <taxon>Pseudomonadati</taxon>
        <taxon>Bacteroidota</taxon>
        <taxon>Flavobacteriia</taxon>
        <taxon>Flavobacteriales</taxon>
        <taxon>Flavobacteriaceae</taxon>
        <taxon>Gelidibacter</taxon>
    </lineage>
</organism>
<feature type="transmembrane region" description="Helical" evidence="2">
    <location>
        <begin position="12"/>
        <end position="28"/>
    </location>
</feature>
<dbReference type="PANTHER" id="PTHR47572:SF4">
    <property type="entry name" value="LACTONASE DRP35"/>
    <property type="match status" value="1"/>
</dbReference>
<dbReference type="InterPro" id="IPR013658">
    <property type="entry name" value="SGL"/>
</dbReference>
<proteinExistence type="predicted"/>
<dbReference type="EMBL" id="JAEHJZ010000018">
    <property type="protein sequence ID" value="MBJ7880673.1"/>
    <property type="molecule type" value="Genomic_DNA"/>
</dbReference>
<comment type="caution">
    <text evidence="4">The sequence shown here is derived from an EMBL/GenBank/DDBJ whole genome shotgun (WGS) entry which is preliminary data.</text>
</comment>
<keyword evidence="5" id="KW-1185">Reference proteome</keyword>
<dbReference type="PANTHER" id="PTHR47572">
    <property type="entry name" value="LIPOPROTEIN-RELATED"/>
    <property type="match status" value="1"/>
</dbReference>
<dbReference type="RefSeq" id="WP_199598509.1">
    <property type="nucleotide sequence ID" value="NZ_JAEHJZ010000018.1"/>
</dbReference>
<evidence type="ECO:0000256" key="1">
    <source>
        <dbReference type="ARBA" id="ARBA00022801"/>
    </source>
</evidence>
<keyword evidence="2" id="KW-0472">Membrane</keyword>
<keyword evidence="1" id="KW-0378">Hydrolase</keyword>
<sequence>MRTKSKKQTYNYCLNVIIISLLLIINISCQAQKNLNTAIIADGAQLTLVADGFEFTEGPAADKEGNVYFTDQPNDRILKWNAIDNTVSDYMKPSGRSNGLYFDNQGNLLAIADEQNEIWSIDVDKKVTVLLANFEGKKFNGPNDLWVDNKGGVYFTDPYYQRSWWEHKEDQQKYRRIYYITPNSTSVRIVADDNFIQPNGIIGSPDGKTLYIADIGADKTFAYQINDEGTLSNKKLFVNKGSDGMTLDNMGNVYLTGNGVTVFNSEGKQIEKIEVPQDWTSNVTFGGKNQNILFITALNSAYTLNMNVSGERY</sequence>
<dbReference type="Pfam" id="PF08450">
    <property type="entry name" value="SGL"/>
    <property type="match status" value="1"/>
</dbReference>
<reference evidence="4 5" key="1">
    <citation type="submission" date="2020-09" db="EMBL/GenBank/DDBJ databases">
        <title>Draft genome of Gelidibacter salicanalis PAMC21136.</title>
        <authorList>
            <person name="Park H."/>
        </authorList>
    </citation>
    <scope>NUCLEOTIDE SEQUENCE [LARGE SCALE GENOMIC DNA]</scope>
    <source>
        <strain evidence="4 5">PAMC21136</strain>
    </source>
</reference>
<evidence type="ECO:0000313" key="5">
    <source>
        <dbReference type="Proteomes" id="UP000662373"/>
    </source>
</evidence>
<keyword evidence="2" id="KW-0812">Transmembrane</keyword>
<dbReference type="Proteomes" id="UP000662373">
    <property type="component" value="Unassembled WGS sequence"/>
</dbReference>